<keyword evidence="12" id="KW-1185">Reference proteome</keyword>
<organism evidence="11 12">
    <name type="scientific">Rickenella mellea</name>
    <dbReference type="NCBI Taxonomy" id="50990"/>
    <lineage>
        <taxon>Eukaryota</taxon>
        <taxon>Fungi</taxon>
        <taxon>Dikarya</taxon>
        <taxon>Basidiomycota</taxon>
        <taxon>Agaricomycotina</taxon>
        <taxon>Agaricomycetes</taxon>
        <taxon>Hymenochaetales</taxon>
        <taxon>Rickenellaceae</taxon>
        <taxon>Rickenella</taxon>
    </lineage>
</organism>
<feature type="non-terminal residue" evidence="11">
    <location>
        <position position="488"/>
    </location>
</feature>
<reference evidence="11 12" key="1">
    <citation type="submission" date="2018-06" db="EMBL/GenBank/DDBJ databases">
        <title>A transcriptomic atlas of mushroom development highlights an independent origin of complex multicellularity.</title>
        <authorList>
            <consortium name="DOE Joint Genome Institute"/>
            <person name="Krizsan K."/>
            <person name="Almasi E."/>
            <person name="Merenyi Z."/>
            <person name="Sahu N."/>
            <person name="Viragh M."/>
            <person name="Koszo T."/>
            <person name="Mondo S."/>
            <person name="Kiss B."/>
            <person name="Balint B."/>
            <person name="Kues U."/>
            <person name="Barry K."/>
            <person name="Hegedus J.C."/>
            <person name="Henrissat B."/>
            <person name="Johnson J."/>
            <person name="Lipzen A."/>
            <person name="Ohm R."/>
            <person name="Nagy I."/>
            <person name="Pangilinan J."/>
            <person name="Yan J."/>
            <person name="Xiong Y."/>
            <person name="Grigoriev I.V."/>
            <person name="Hibbett D.S."/>
            <person name="Nagy L.G."/>
        </authorList>
    </citation>
    <scope>NUCLEOTIDE SEQUENCE [LARGE SCALE GENOMIC DNA]</scope>
    <source>
        <strain evidence="11 12">SZMC22713</strain>
    </source>
</reference>
<dbReference type="GO" id="GO:0000724">
    <property type="term" value="P:double-strand break repair via homologous recombination"/>
    <property type="evidence" value="ECO:0007669"/>
    <property type="project" value="TreeGrafter"/>
</dbReference>
<dbReference type="GO" id="GO:0016787">
    <property type="term" value="F:hydrolase activity"/>
    <property type="evidence" value="ECO:0007669"/>
    <property type="project" value="UniProtKB-KW"/>
</dbReference>
<keyword evidence="11" id="KW-0378">Hydrolase</keyword>
<dbReference type="GO" id="GO:0003677">
    <property type="term" value="F:DNA binding"/>
    <property type="evidence" value="ECO:0007669"/>
    <property type="project" value="UniProtKB-KW"/>
</dbReference>
<evidence type="ECO:0000256" key="7">
    <source>
        <dbReference type="ARBA" id="ARBA00034808"/>
    </source>
</evidence>
<dbReference type="GO" id="GO:0005694">
    <property type="term" value="C:chromosome"/>
    <property type="evidence" value="ECO:0007669"/>
    <property type="project" value="TreeGrafter"/>
</dbReference>
<accession>A0A4Y7PE82</accession>
<evidence type="ECO:0000256" key="5">
    <source>
        <dbReference type="ARBA" id="ARBA00023235"/>
    </source>
</evidence>
<evidence type="ECO:0000256" key="6">
    <source>
        <dbReference type="ARBA" id="ARBA00034617"/>
    </source>
</evidence>
<keyword evidence="5" id="KW-0413">Isomerase</keyword>
<dbReference type="EC" id="5.6.2.4" evidence="7"/>
<feature type="compositionally biased region" description="Low complexity" evidence="8">
    <location>
        <begin position="262"/>
        <end position="273"/>
    </location>
</feature>
<keyword evidence="3" id="KW-0067">ATP-binding</keyword>
<evidence type="ECO:0000256" key="3">
    <source>
        <dbReference type="ARBA" id="ARBA00022840"/>
    </source>
</evidence>
<feature type="region of interest" description="Disordered" evidence="8">
    <location>
        <begin position="259"/>
        <end position="291"/>
    </location>
</feature>
<evidence type="ECO:0000256" key="1">
    <source>
        <dbReference type="ARBA" id="ARBA00005446"/>
    </source>
</evidence>
<dbReference type="PROSITE" id="PS51194">
    <property type="entry name" value="HELICASE_CTER"/>
    <property type="match status" value="1"/>
</dbReference>
<dbReference type="PANTHER" id="PTHR13710">
    <property type="entry name" value="DNA HELICASE RECQ FAMILY MEMBER"/>
    <property type="match status" value="1"/>
</dbReference>
<dbReference type="SUPFAM" id="SSF52540">
    <property type="entry name" value="P-loop containing nucleoside triphosphate hydrolases"/>
    <property type="match status" value="1"/>
</dbReference>
<keyword evidence="2" id="KW-0547">Nucleotide-binding</keyword>
<feature type="domain" description="Helicase ATP-binding" evidence="9">
    <location>
        <begin position="1"/>
        <end position="94"/>
    </location>
</feature>
<evidence type="ECO:0000256" key="4">
    <source>
        <dbReference type="ARBA" id="ARBA00023125"/>
    </source>
</evidence>
<protein>
    <recommendedName>
        <fullName evidence="7">DNA 3'-5' helicase</fullName>
        <ecNumber evidence="7">5.6.2.4</ecNumber>
    </recommendedName>
</protein>
<dbReference type="VEuPathDB" id="FungiDB:BD410DRAFT_681656"/>
<dbReference type="GO" id="GO:0009378">
    <property type="term" value="F:four-way junction helicase activity"/>
    <property type="evidence" value="ECO:0007669"/>
    <property type="project" value="TreeGrafter"/>
</dbReference>
<dbReference type="InterPro" id="IPR011545">
    <property type="entry name" value="DEAD/DEAH_box_helicase_dom"/>
</dbReference>
<name>A0A4Y7PE82_9AGAM</name>
<dbReference type="InterPro" id="IPR014001">
    <property type="entry name" value="Helicase_ATP-bd"/>
</dbReference>
<sequence>KYRRVFISPETATDPAFREAVLSKDSFYKHLRAVVIDESHCISHWGSAFRDEYSMLGLLRGRLPTNVPLLVASATLPPHVMNDISEKLGLSSDCKLIRMSNARYNVGLQVRQITGKESTKAALRFTIPHDAQKAEDIPVQLIYCNTVNETQDICEALRAWLLEQNIRPDCVAFYNAKVGSTTKRKLEERLRNGDLRILVCTDAVGMGCDMRNIERVVIWKLPPSFCALVQRCGRAARDFSRYGTAVLMVPASTFSSTIPAEVSSTSVAQTTSTPRDPTPSGPDENATQAADVSEPIQAEDNEDLGSFGVLEEGVVLAAGRELVLVPEGGLRVETAVNDQEIDENSSENRTTKKMDPFGELESRYLTEYVSTTSCRWNVWNRFFENDKKGVNPPPSMCKRLPDKPCCDNCEPDEFIVDRTTVIGASGLKRGKKRKFPESLVNSIREALRKWRHDYFFSLDMYKGLTSISSTTLMSNDVIDQIATCGDRL</sequence>
<dbReference type="PROSITE" id="PS51192">
    <property type="entry name" value="HELICASE_ATP_BIND_1"/>
    <property type="match status" value="1"/>
</dbReference>
<dbReference type="InterPro" id="IPR001650">
    <property type="entry name" value="Helicase_C-like"/>
</dbReference>
<evidence type="ECO:0000256" key="2">
    <source>
        <dbReference type="ARBA" id="ARBA00022741"/>
    </source>
</evidence>
<dbReference type="OrthoDB" id="10261556at2759"/>
<dbReference type="STRING" id="50990.A0A4Y7PE82"/>
<comment type="similarity">
    <text evidence="1">Belongs to the helicase family. RecQ subfamily.</text>
</comment>
<evidence type="ECO:0000259" key="9">
    <source>
        <dbReference type="PROSITE" id="PS51192"/>
    </source>
</evidence>
<dbReference type="InterPro" id="IPR027417">
    <property type="entry name" value="P-loop_NTPase"/>
</dbReference>
<dbReference type="SMART" id="SM00490">
    <property type="entry name" value="HELICc"/>
    <property type="match status" value="1"/>
</dbReference>
<dbReference type="PANTHER" id="PTHR13710:SF105">
    <property type="entry name" value="ATP-DEPENDENT DNA HELICASE Q1"/>
    <property type="match status" value="1"/>
</dbReference>
<dbReference type="GO" id="GO:0005524">
    <property type="term" value="F:ATP binding"/>
    <property type="evidence" value="ECO:0007669"/>
    <property type="project" value="UniProtKB-KW"/>
</dbReference>
<dbReference type="Pfam" id="PF00270">
    <property type="entry name" value="DEAD"/>
    <property type="match status" value="1"/>
</dbReference>
<feature type="non-terminal residue" evidence="11">
    <location>
        <position position="1"/>
    </location>
</feature>
<proteinExistence type="inferred from homology"/>
<dbReference type="Proteomes" id="UP000294933">
    <property type="component" value="Unassembled WGS sequence"/>
</dbReference>
<evidence type="ECO:0000313" key="11">
    <source>
        <dbReference type="EMBL" id="TDL13617.1"/>
    </source>
</evidence>
<comment type="catalytic activity">
    <reaction evidence="6">
        <text>Couples ATP hydrolysis with the unwinding of duplex DNA by translocating in the 3'-5' direction.</text>
        <dbReference type="EC" id="5.6.2.4"/>
    </reaction>
</comment>
<keyword evidence="4" id="KW-0238">DNA-binding</keyword>
<evidence type="ECO:0000259" key="10">
    <source>
        <dbReference type="PROSITE" id="PS51194"/>
    </source>
</evidence>
<dbReference type="Pfam" id="PF00271">
    <property type="entry name" value="Helicase_C"/>
    <property type="match status" value="1"/>
</dbReference>
<dbReference type="GO" id="GO:0043138">
    <property type="term" value="F:3'-5' DNA helicase activity"/>
    <property type="evidence" value="ECO:0007669"/>
    <property type="project" value="UniProtKB-EC"/>
</dbReference>
<dbReference type="GO" id="GO:0005737">
    <property type="term" value="C:cytoplasm"/>
    <property type="evidence" value="ECO:0007669"/>
    <property type="project" value="TreeGrafter"/>
</dbReference>
<evidence type="ECO:0000256" key="8">
    <source>
        <dbReference type="SAM" id="MobiDB-lite"/>
    </source>
</evidence>
<dbReference type="AlphaFoldDB" id="A0A4Y7PE82"/>
<gene>
    <name evidence="11" type="ORF">BD410DRAFT_681656</name>
</gene>
<dbReference type="EMBL" id="ML170523">
    <property type="protein sequence ID" value="TDL13617.1"/>
    <property type="molecule type" value="Genomic_DNA"/>
</dbReference>
<feature type="domain" description="Helicase C-terminal" evidence="10">
    <location>
        <begin position="109"/>
        <end position="278"/>
    </location>
</feature>
<dbReference type="Gene3D" id="3.40.50.300">
    <property type="entry name" value="P-loop containing nucleotide triphosphate hydrolases"/>
    <property type="match status" value="2"/>
</dbReference>
<evidence type="ECO:0000313" key="12">
    <source>
        <dbReference type="Proteomes" id="UP000294933"/>
    </source>
</evidence>